<dbReference type="InterPro" id="IPR011330">
    <property type="entry name" value="Glyco_hydro/deAcase_b/a-brl"/>
</dbReference>
<gene>
    <name evidence="4" type="ORF">RM425_15850</name>
</gene>
<evidence type="ECO:0000256" key="1">
    <source>
        <dbReference type="ARBA" id="ARBA00004613"/>
    </source>
</evidence>
<protein>
    <submittedName>
        <fullName evidence="4">Polysaccharide deacetylase family protein</fullName>
        <ecNumber evidence="4">3.-.-.-</ecNumber>
    </submittedName>
</protein>
<dbReference type="PANTHER" id="PTHR34216:SF3">
    <property type="entry name" value="POLY-BETA-1,6-N-ACETYL-D-GLUCOSAMINE N-DEACETYLASE"/>
    <property type="match status" value="1"/>
</dbReference>
<name>A0ABU2KB21_9ACTN</name>
<comment type="subcellular location">
    <subcellularLocation>
        <location evidence="1">Secreted</location>
    </subcellularLocation>
</comment>
<comment type="caution">
    <text evidence="4">The sequence shown here is derived from an EMBL/GenBank/DDBJ whole genome shotgun (WGS) entry which is preliminary data.</text>
</comment>
<proteinExistence type="predicted"/>
<accession>A0ABU2KB21</accession>
<dbReference type="Pfam" id="PF01522">
    <property type="entry name" value="Polysacc_deac_1"/>
    <property type="match status" value="1"/>
</dbReference>
<dbReference type="Proteomes" id="UP001183222">
    <property type="component" value="Unassembled WGS sequence"/>
</dbReference>
<dbReference type="InterPro" id="IPR002509">
    <property type="entry name" value="NODB_dom"/>
</dbReference>
<reference evidence="5" key="1">
    <citation type="submission" date="2023-07" db="EMBL/GenBank/DDBJ databases">
        <title>30 novel species of actinomycetes from the DSMZ collection.</title>
        <authorList>
            <person name="Nouioui I."/>
        </authorList>
    </citation>
    <scope>NUCLEOTIDE SEQUENCE [LARGE SCALE GENOMIC DNA]</scope>
    <source>
        <strain evidence="5">DSM 46792</strain>
    </source>
</reference>
<organism evidence="4 5">
    <name type="scientific">Blastococcus goldschmidtiae</name>
    <dbReference type="NCBI Taxonomy" id="3075546"/>
    <lineage>
        <taxon>Bacteria</taxon>
        <taxon>Bacillati</taxon>
        <taxon>Actinomycetota</taxon>
        <taxon>Actinomycetes</taxon>
        <taxon>Geodermatophilales</taxon>
        <taxon>Geodermatophilaceae</taxon>
        <taxon>Blastococcus</taxon>
    </lineage>
</organism>
<dbReference type="RefSeq" id="WP_311346184.1">
    <property type="nucleotide sequence ID" value="NZ_JAVREI010000012.1"/>
</dbReference>
<dbReference type="PANTHER" id="PTHR34216">
    <property type="match status" value="1"/>
</dbReference>
<evidence type="ECO:0000313" key="4">
    <source>
        <dbReference type="EMBL" id="MDT0277377.1"/>
    </source>
</evidence>
<dbReference type="SUPFAM" id="SSF88713">
    <property type="entry name" value="Glycoside hydrolase/deacetylase"/>
    <property type="match status" value="1"/>
</dbReference>
<keyword evidence="4" id="KW-0378">Hydrolase</keyword>
<dbReference type="PROSITE" id="PS51677">
    <property type="entry name" value="NODB"/>
    <property type="match status" value="1"/>
</dbReference>
<evidence type="ECO:0000256" key="2">
    <source>
        <dbReference type="ARBA" id="ARBA00022729"/>
    </source>
</evidence>
<dbReference type="InterPro" id="IPR051398">
    <property type="entry name" value="Polysacch_Deacetylase"/>
</dbReference>
<keyword evidence="5" id="KW-1185">Reference proteome</keyword>
<sequence length="255" mass="28466">MTILCYHSVECGWESPLAVEPDAFLQQAAWLQRHRRLLPLADALPRLDASGRLPSGEAALTFDDGFAALHEHLLPVIRRTGLPATVFLVAQTLTPQGQPVDWVDTPGTKPLTTLTLDQILEMQDAGVDFQSHSWAHLRLTELSEAECVTDLRDSRELLSDLLGRPVTLLAYPRGLHQAHVRRAAERAGYTHAFALPEGREEPEDFAVPRVGIYRGNGQLALRIKAARPYLPVRTSERFASTARRAKRALRGRPWH</sequence>
<dbReference type="CDD" id="cd10918">
    <property type="entry name" value="CE4_NodB_like_5s_6s"/>
    <property type="match status" value="1"/>
</dbReference>
<dbReference type="GO" id="GO:0016787">
    <property type="term" value="F:hydrolase activity"/>
    <property type="evidence" value="ECO:0007669"/>
    <property type="project" value="UniProtKB-KW"/>
</dbReference>
<dbReference type="Gene3D" id="3.20.20.370">
    <property type="entry name" value="Glycoside hydrolase/deacetylase"/>
    <property type="match status" value="1"/>
</dbReference>
<dbReference type="EMBL" id="JAVREI010000012">
    <property type="protein sequence ID" value="MDT0277377.1"/>
    <property type="molecule type" value="Genomic_DNA"/>
</dbReference>
<keyword evidence="2" id="KW-0732">Signal</keyword>
<evidence type="ECO:0000313" key="5">
    <source>
        <dbReference type="Proteomes" id="UP001183222"/>
    </source>
</evidence>
<evidence type="ECO:0000259" key="3">
    <source>
        <dbReference type="PROSITE" id="PS51677"/>
    </source>
</evidence>
<feature type="domain" description="NodB homology" evidence="3">
    <location>
        <begin position="56"/>
        <end position="255"/>
    </location>
</feature>
<dbReference type="EC" id="3.-.-.-" evidence="4"/>